<protein>
    <recommendedName>
        <fullName evidence="3">PpiC domain-containing protein</fullName>
    </recommendedName>
</protein>
<evidence type="ECO:0000313" key="2">
    <source>
        <dbReference type="Proteomes" id="UP000294543"/>
    </source>
</evidence>
<dbReference type="Proteomes" id="UP000294543">
    <property type="component" value="Unassembled WGS sequence"/>
</dbReference>
<dbReference type="RefSeq" id="WP_132515880.1">
    <property type="nucleotide sequence ID" value="NZ_SMKP01000153.1"/>
</dbReference>
<comment type="caution">
    <text evidence="1">The sequence shown here is derived from an EMBL/GenBank/DDBJ whole genome shotgun (WGS) entry which is preliminary data.</text>
</comment>
<dbReference type="OrthoDB" id="4229635at2"/>
<sequence length="353" mass="37998">MTQVATRGPSCRSAVLFAGVCAVLAALLLTGAVISQRGGEVASVDGHAVTRDELLFHMRRLAPSVQNELRNRYHLQGAVDWNAQAGDRSALQRLTARALDEIERDKTALILAKEQGLIDSVDHADFLAELAAENERRAEAVTRGEVVYGLTEFSPDEYYSHRLTELTTRLKQRLSTAADGPLQVTDADVRRAFDVDPDAWSANATTYAYAKLVVPVPDGASAGYLAGLQRRVDAADRLADLAGREPGARLTKATHKGGGSAAHEQDLMAVLGKLAPGGISAPVPGGGQVTYYELTSKSVDEDAAFAEYARRIRQSLIEKKFGDYLQRRVDDRGITADTAAVDAINAEDVHSET</sequence>
<evidence type="ECO:0008006" key="3">
    <source>
        <dbReference type="Google" id="ProtNLM"/>
    </source>
</evidence>
<proteinExistence type="predicted"/>
<name>A0A4R4WFI1_9ACTN</name>
<dbReference type="EMBL" id="SMKP01000153">
    <property type="protein sequence ID" value="TDD14215.1"/>
    <property type="molecule type" value="Genomic_DNA"/>
</dbReference>
<accession>A0A4R4WFI1</accession>
<organism evidence="1 2">
    <name type="scientific">Nonomuraea diastatica</name>
    <dbReference type="NCBI Taxonomy" id="1848329"/>
    <lineage>
        <taxon>Bacteria</taxon>
        <taxon>Bacillati</taxon>
        <taxon>Actinomycetota</taxon>
        <taxon>Actinomycetes</taxon>
        <taxon>Streptosporangiales</taxon>
        <taxon>Streptosporangiaceae</taxon>
        <taxon>Nonomuraea</taxon>
    </lineage>
</organism>
<dbReference type="SUPFAM" id="SSF109998">
    <property type="entry name" value="Triger factor/SurA peptide-binding domain-like"/>
    <property type="match status" value="1"/>
</dbReference>
<keyword evidence="2" id="KW-1185">Reference proteome</keyword>
<gene>
    <name evidence="1" type="ORF">E1294_38325</name>
</gene>
<evidence type="ECO:0000313" key="1">
    <source>
        <dbReference type="EMBL" id="TDD14215.1"/>
    </source>
</evidence>
<reference evidence="1 2" key="1">
    <citation type="submission" date="2019-03" db="EMBL/GenBank/DDBJ databases">
        <title>Draft genome sequences of novel Actinobacteria.</title>
        <authorList>
            <person name="Sahin N."/>
            <person name="Ay H."/>
            <person name="Saygin H."/>
        </authorList>
    </citation>
    <scope>NUCLEOTIDE SEQUENCE [LARGE SCALE GENOMIC DNA]</scope>
    <source>
        <strain evidence="1 2">KC712</strain>
    </source>
</reference>
<dbReference type="InterPro" id="IPR027304">
    <property type="entry name" value="Trigger_fact/SurA_dom_sf"/>
</dbReference>
<dbReference type="AlphaFoldDB" id="A0A4R4WFI1"/>